<dbReference type="EMBL" id="JAUCBP010000002">
    <property type="protein sequence ID" value="MDM7859612.1"/>
    <property type="molecule type" value="Genomic_DNA"/>
</dbReference>
<dbReference type="Pfam" id="PF10671">
    <property type="entry name" value="TcpQ"/>
    <property type="match status" value="1"/>
</dbReference>
<feature type="domain" description="Toxin co-regulated pilus biosynthesis protein Q C-terminal" evidence="2">
    <location>
        <begin position="112"/>
        <end position="190"/>
    </location>
</feature>
<protein>
    <submittedName>
        <fullName evidence="3">Toxin co-regulated pilus biosynthesis Q family protein</fullName>
    </submittedName>
</protein>
<gene>
    <name evidence="3" type="ORF">QTP81_03195</name>
</gene>
<keyword evidence="1" id="KW-0812">Transmembrane</keyword>
<evidence type="ECO:0000256" key="1">
    <source>
        <dbReference type="SAM" id="Phobius"/>
    </source>
</evidence>
<keyword evidence="1" id="KW-1133">Transmembrane helix</keyword>
<dbReference type="RefSeq" id="WP_289363682.1">
    <property type="nucleotide sequence ID" value="NZ_JAUCBP010000002.1"/>
</dbReference>
<evidence type="ECO:0000313" key="4">
    <source>
        <dbReference type="Proteomes" id="UP001234343"/>
    </source>
</evidence>
<sequence length="204" mass="22576">MKTNNVSNTLFWVKHLGLAVALIVIAVVVVMLQEEVASTPSPEGAPAKRSVATGLSSFYEEFRSSSKDPIKEEMGDFVMELGGEDRSVDERLQDMTSDARPVSGRWVGEKRFRAFKAGSTLREAISNHAQQEGMQVIWDLDQDFVIKHQFQLDTTIAAAVKQIASAVDSNFDGEVRGYVCPKQRTLVVTANHTEYLNTHCVVAQ</sequence>
<organism evidence="3 4">
    <name type="scientific">Alteromonas arenosi</name>
    <dbReference type="NCBI Taxonomy" id="3055817"/>
    <lineage>
        <taxon>Bacteria</taxon>
        <taxon>Pseudomonadati</taxon>
        <taxon>Pseudomonadota</taxon>
        <taxon>Gammaproteobacteria</taxon>
        <taxon>Alteromonadales</taxon>
        <taxon>Alteromonadaceae</taxon>
        <taxon>Alteromonas/Salinimonas group</taxon>
        <taxon>Alteromonas</taxon>
    </lineage>
</organism>
<accession>A0ABT7STU7</accession>
<evidence type="ECO:0000313" key="3">
    <source>
        <dbReference type="EMBL" id="MDM7859612.1"/>
    </source>
</evidence>
<dbReference type="Gene3D" id="3.55.50.70">
    <property type="match status" value="1"/>
</dbReference>
<comment type="caution">
    <text evidence="3">The sequence shown here is derived from an EMBL/GenBank/DDBJ whole genome shotgun (WGS) entry which is preliminary data.</text>
</comment>
<dbReference type="InterPro" id="IPR018927">
    <property type="entry name" value="Pilus_synth_Q_C"/>
</dbReference>
<name>A0ABT7STU7_9ALTE</name>
<reference evidence="3 4" key="1">
    <citation type="submission" date="2023-06" db="EMBL/GenBank/DDBJ databases">
        <title>Alteromonas sp. ASW11-36 isolated from intertidal sand.</title>
        <authorList>
            <person name="Li Y."/>
        </authorList>
    </citation>
    <scope>NUCLEOTIDE SEQUENCE [LARGE SCALE GENOMIC DNA]</scope>
    <source>
        <strain evidence="3 4">ASW11-36</strain>
    </source>
</reference>
<feature type="transmembrane region" description="Helical" evidence="1">
    <location>
        <begin position="12"/>
        <end position="32"/>
    </location>
</feature>
<keyword evidence="1" id="KW-0472">Membrane</keyword>
<keyword evidence="4" id="KW-1185">Reference proteome</keyword>
<evidence type="ECO:0000259" key="2">
    <source>
        <dbReference type="Pfam" id="PF10671"/>
    </source>
</evidence>
<proteinExistence type="predicted"/>
<dbReference type="Proteomes" id="UP001234343">
    <property type="component" value="Unassembled WGS sequence"/>
</dbReference>